<dbReference type="Gene3D" id="3.60.40.10">
    <property type="entry name" value="PPM-type phosphatase domain"/>
    <property type="match status" value="1"/>
</dbReference>
<proteinExistence type="predicted"/>
<dbReference type="SUPFAM" id="SSF81606">
    <property type="entry name" value="PP2C-like"/>
    <property type="match status" value="1"/>
</dbReference>
<evidence type="ECO:0000313" key="1">
    <source>
        <dbReference type="EMBL" id="QHT25374.1"/>
    </source>
</evidence>
<protein>
    <recommendedName>
        <fullName evidence="2">PPM-type phosphatase domain-containing protein</fullName>
    </recommendedName>
</protein>
<dbReference type="AlphaFoldDB" id="A0A6C0E8F2"/>
<dbReference type="EMBL" id="MN739766">
    <property type="protein sequence ID" value="QHT25374.1"/>
    <property type="molecule type" value="Genomic_DNA"/>
</dbReference>
<accession>A0A6C0E8F2</accession>
<sequence>MAALIDTVFENKKPTHEIRISHMEKQLHKGQDYITSGDNYIWGFDGHSGNPIIDEIRGLNLNYFIGTNEPIVSLSNYLNNNVKIPSYMSSGSTSFLVEKKDDEIVLEWVGDSQMAVFEKKENETDYKMIFISEPDKWDKPGEEERLTTMNPQIYASPSKDIKIVSPDTIEMIDTYYINFPSGLQLATSQALGHHGQTGCVPNKKIIPIIEGTTYRVVSGSDGFWQLVLTDNIDDLNVLTTKPCEELLALSVNRWNSNQWKYFMNGPDNEPTISGFGNCKDDVCVGVMDIVPV</sequence>
<evidence type="ECO:0008006" key="2">
    <source>
        <dbReference type="Google" id="ProtNLM"/>
    </source>
</evidence>
<dbReference type="InterPro" id="IPR036457">
    <property type="entry name" value="PPM-type-like_dom_sf"/>
</dbReference>
<organism evidence="1">
    <name type="scientific">viral metagenome</name>
    <dbReference type="NCBI Taxonomy" id="1070528"/>
    <lineage>
        <taxon>unclassified sequences</taxon>
        <taxon>metagenomes</taxon>
        <taxon>organismal metagenomes</taxon>
    </lineage>
</organism>
<reference evidence="1" key="1">
    <citation type="journal article" date="2020" name="Nature">
        <title>Giant virus diversity and host interactions through global metagenomics.</title>
        <authorList>
            <person name="Schulz F."/>
            <person name="Roux S."/>
            <person name="Paez-Espino D."/>
            <person name="Jungbluth S."/>
            <person name="Walsh D.A."/>
            <person name="Denef V.J."/>
            <person name="McMahon K.D."/>
            <person name="Konstantinidis K.T."/>
            <person name="Eloe-Fadrosh E.A."/>
            <person name="Kyrpides N.C."/>
            <person name="Woyke T."/>
        </authorList>
    </citation>
    <scope>NUCLEOTIDE SEQUENCE</scope>
    <source>
        <strain evidence="1">GVMAG-M-3300023179-152</strain>
    </source>
</reference>
<name>A0A6C0E8F2_9ZZZZ</name>